<dbReference type="Pfam" id="PF06013">
    <property type="entry name" value="WXG100"/>
    <property type="match status" value="1"/>
</dbReference>
<dbReference type="RefSeq" id="WP_229920032.1">
    <property type="nucleotide sequence ID" value="NZ_BMVL01000001.1"/>
</dbReference>
<feature type="region of interest" description="Disordered" evidence="1">
    <location>
        <begin position="1"/>
        <end position="21"/>
    </location>
</feature>
<evidence type="ECO:0000313" key="3">
    <source>
        <dbReference type="Proteomes" id="UP001519310"/>
    </source>
</evidence>
<accession>A0ABS4L2V1</accession>
<dbReference type="InterPro" id="IPR010310">
    <property type="entry name" value="T7SS_ESAT-6-like"/>
</dbReference>
<feature type="compositionally biased region" description="Low complexity" evidence="1">
    <location>
        <begin position="1"/>
        <end position="13"/>
    </location>
</feature>
<dbReference type="Proteomes" id="UP001519310">
    <property type="component" value="Unassembled WGS sequence"/>
</dbReference>
<evidence type="ECO:0000256" key="1">
    <source>
        <dbReference type="SAM" id="MobiDB-lite"/>
    </source>
</evidence>
<proteinExistence type="predicted"/>
<sequence>MNTPSGTTGSAGPSGPPAHLAVEGDKLSKLAADLDTMQEVLKKQLLRMDEIVDTVEARWRGPASEAYRAKHRAAAEDAARIRQTMKLLAKAVRLSRDGFSAQELDVLDGFRRLQSQADIRAETDALSTPDTAGGGAAAPPPAPHSRIADL</sequence>
<dbReference type="SUPFAM" id="SSF140453">
    <property type="entry name" value="EsxAB dimer-like"/>
    <property type="match status" value="1"/>
</dbReference>
<reference evidence="2 3" key="1">
    <citation type="submission" date="2021-03" db="EMBL/GenBank/DDBJ databases">
        <title>Genomic Encyclopedia of Type Strains, Phase IV (KMG-IV): sequencing the most valuable type-strain genomes for metagenomic binning, comparative biology and taxonomic classification.</title>
        <authorList>
            <person name="Goeker M."/>
        </authorList>
    </citation>
    <scope>NUCLEOTIDE SEQUENCE [LARGE SCALE GENOMIC DNA]</scope>
    <source>
        <strain evidence="2 3">DSM 40526</strain>
    </source>
</reference>
<gene>
    <name evidence="2" type="ORF">J2Z77_002409</name>
</gene>
<feature type="region of interest" description="Disordered" evidence="1">
    <location>
        <begin position="120"/>
        <end position="150"/>
    </location>
</feature>
<dbReference type="Gene3D" id="1.10.287.1060">
    <property type="entry name" value="ESAT-6-like"/>
    <property type="match status" value="1"/>
</dbReference>
<evidence type="ECO:0000313" key="2">
    <source>
        <dbReference type="EMBL" id="MBP2036618.1"/>
    </source>
</evidence>
<protein>
    <submittedName>
        <fullName evidence="2">Uncharacterized protein YukE</fullName>
    </submittedName>
</protein>
<organism evidence="2 3">
    <name type="scientific">Streptomyces avidinii</name>
    <dbReference type="NCBI Taxonomy" id="1895"/>
    <lineage>
        <taxon>Bacteria</taxon>
        <taxon>Bacillati</taxon>
        <taxon>Actinomycetota</taxon>
        <taxon>Actinomycetes</taxon>
        <taxon>Kitasatosporales</taxon>
        <taxon>Streptomycetaceae</taxon>
        <taxon>Streptomyces</taxon>
    </lineage>
</organism>
<name>A0ABS4L2V1_STRAV</name>
<dbReference type="EMBL" id="JAGGLQ010000003">
    <property type="protein sequence ID" value="MBP2036618.1"/>
    <property type="molecule type" value="Genomic_DNA"/>
</dbReference>
<keyword evidence="3" id="KW-1185">Reference proteome</keyword>
<dbReference type="InterPro" id="IPR036689">
    <property type="entry name" value="ESAT-6-like_sf"/>
</dbReference>
<comment type="caution">
    <text evidence="2">The sequence shown here is derived from an EMBL/GenBank/DDBJ whole genome shotgun (WGS) entry which is preliminary data.</text>
</comment>